<dbReference type="OrthoDB" id="438440at2759"/>
<evidence type="ECO:0000256" key="2">
    <source>
        <dbReference type="ARBA" id="ARBA00022801"/>
    </source>
</evidence>
<keyword evidence="4 5" id="KW-0443">Lipid metabolism</keyword>
<comment type="similarity">
    <text evidence="1 5">Belongs to the AB hydrolase superfamily. Lipase family.</text>
</comment>
<dbReference type="EMBL" id="AUSU01002647">
    <property type="protein sequence ID" value="EPS68355.1"/>
    <property type="molecule type" value="Genomic_DNA"/>
</dbReference>
<feature type="non-terminal residue" evidence="7">
    <location>
        <position position="197"/>
    </location>
</feature>
<reference evidence="7 8" key="1">
    <citation type="journal article" date="2013" name="BMC Genomics">
        <title>The miniature genome of a carnivorous plant Genlisea aurea contains a low number of genes and short non-coding sequences.</title>
        <authorList>
            <person name="Leushkin E.V."/>
            <person name="Sutormin R.A."/>
            <person name="Nabieva E.R."/>
            <person name="Penin A.A."/>
            <person name="Kondrashov A.S."/>
            <person name="Logacheva M.D."/>
        </authorList>
    </citation>
    <scope>NUCLEOTIDE SEQUENCE [LARGE SCALE GENOMIC DNA]</scope>
</reference>
<dbReference type="InterPro" id="IPR033556">
    <property type="entry name" value="PLA"/>
</dbReference>
<dbReference type="AlphaFoldDB" id="S8CNT7"/>
<sequence length="197" mass="21921">QVLEEVSRLIEEYRNEETSITVVGHSLGAAISTVNAVDIVANGRNKSSPVTAFLFGSPRIGDYRFSRAVAALDGLRVLRVRNARDVVPAYPPPLLYFDVGQELAIDTDRSEYLKLPGNVLTWHNLEVYLHGVAGTQGGGGGGGFRLEVDRFVGLVNKRYDFLKDEYCVPVSWWCEKNKGMVQMEDGSWMLVDHDDDE</sequence>
<comment type="caution">
    <text evidence="7">The sequence shown here is derived from an EMBL/GenBank/DDBJ whole genome shotgun (WGS) entry which is preliminary data.</text>
</comment>
<keyword evidence="3 5" id="KW-0442">Lipid degradation</keyword>
<dbReference type="Gene3D" id="3.40.50.1820">
    <property type="entry name" value="alpha/beta hydrolase"/>
    <property type="match status" value="1"/>
</dbReference>
<comment type="function">
    <text evidence="5">Acylhydrolase that catalyzes the hydrolysis of phospholipids at the sn-1 position.</text>
</comment>
<evidence type="ECO:0000259" key="6">
    <source>
        <dbReference type="Pfam" id="PF01764"/>
    </source>
</evidence>
<dbReference type="GO" id="GO:0016042">
    <property type="term" value="P:lipid catabolic process"/>
    <property type="evidence" value="ECO:0007669"/>
    <property type="project" value="UniProtKB-UniRule"/>
</dbReference>
<dbReference type="Pfam" id="PF01764">
    <property type="entry name" value="Lipase_3"/>
    <property type="match status" value="1"/>
</dbReference>
<evidence type="ECO:0000313" key="8">
    <source>
        <dbReference type="Proteomes" id="UP000015453"/>
    </source>
</evidence>
<dbReference type="GO" id="GO:0008970">
    <property type="term" value="F:phospholipase A1 activity"/>
    <property type="evidence" value="ECO:0007669"/>
    <property type="project" value="UniProtKB-UniRule"/>
</dbReference>
<keyword evidence="2 5" id="KW-0378">Hydrolase</keyword>
<dbReference type="Proteomes" id="UP000015453">
    <property type="component" value="Unassembled WGS sequence"/>
</dbReference>
<evidence type="ECO:0000313" key="7">
    <source>
        <dbReference type="EMBL" id="EPS68355.1"/>
    </source>
</evidence>
<dbReference type="PANTHER" id="PTHR31828">
    <property type="entry name" value="PHOSPHOLIPASE A1-IIGAMMA"/>
    <property type="match status" value="1"/>
</dbReference>
<evidence type="ECO:0000256" key="4">
    <source>
        <dbReference type="ARBA" id="ARBA00023098"/>
    </source>
</evidence>
<dbReference type="CDD" id="cd00519">
    <property type="entry name" value="Lipase_3"/>
    <property type="match status" value="1"/>
</dbReference>
<feature type="domain" description="Fungal lipase-type" evidence="6">
    <location>
        <begin position="1"/>
        <end position="92"/>
    </location>
</feature>
<protein>
    <recommendedName>
        <fullName evidence="5">Phospholipase A1</fullName>
        <ecNumber evidence="5">3.1.1.-</ecNumber>
    </recommendedName>
</protein>
<keyword evidence="8" id="KW-1185">Reference proteome</keyword>
<dbReference type="EC" id="3.1.1.-" evidence="5"/>
<dbReference type="InterPro" id="IPR002921">
    <property type="entry name" value="Fungal_lipase-type"/>
</dbReference>
<evidence type="ECO:0000256" key="1">
    <source>
        <dbReference type="ARBA" id="ARBA00010701"/>
    </source>
</evidence>
<evidence type="ECO:0000256" key="3">
    <source>
        <dbReference type="ARBA" id="ARBA00022963"/>
    </source>
</evidence>
<accession>S8CNT7</accession>
<dbReference type="InterPro" id="IPR029058">
    <property type="entry name" value="AB_hydrolase_fold"/>
</dbReference>
<proteinExistence type="inferred from homology"/>
<feature type="non-terminal residue" evidence="7">
    <location>
        <position position="1"/>
    </location>
</feature>
<evidence type="ECO:0000256" key="5">
    <source>
        <dbReference type="RuleBase" id="RU367093"/>
    </source>
</evidence>
<name>S8CNT7_9LAMI</name>
<dbReference type="PANTHER" id="PTHR31828:SF1">
    <property type="entry name" value="PHOSPHOLIPASE A1-IIGAMMA"/>
    <property type="match status" value="1"/>
</dbReference>
<organism evidence="7 8">
    <name type="scientific">Genlisea aurea</name>
    <dbReference type="NCBI Taxonomy" id="192259"/>
    <lineage>
        <taxon>Eukaryota</taxon>
        <taxon>Viridiplantae</taxon>
        <taxon>Streptophyta</taxon>
        <taxon>Embryophyta</taxon>
        <taxon>Tracheophyta</taxon>
        <taxon>Spermatophyta</taxon>
        <taxon>Magnoliopsida</taxon>
        <taxon>eudicotyledons</taxon>
        <taxon>Gunneridae</taxon>
        <taxon>Pentapetalae</taxon>
        <taxon>asterids</taxon>
        <taxon>lamiids</taxon>
        <taxon>Lamiales</taxon>
        <taxon>Lentibulariaceae</taxon>
        <taxon>Genlisea</taxon>
    </lineage>
</organism>
<gene>
    <name evidence="7" type="ORF">M569_06415</name>
</gene>
<dbReference type="SUPFAM" id="SSF53474">
    <property type="entry name" value="alpha/beta-Hydrolases"/>
    <property type="match status" value="1"/>
</dbReference>